<proteinExistence type="predicted"/>
<dbReference type="GO" id="GO:0005634">
    <property type="term" value="C:nucleus"/>
    <property type="evidence" value="ECO:0007669"/>
    <property type="project" value="UniProtKB-SubCell"/>
</dbReference>
<dbReference type="PANTHER" id="PTHR48112">
    <property type="entry name" value="HIGH MOBILITY GROUP PROTEIN DSP1"/>
    <property type="match status" value="1"/>
</dbReference>
<dbReference type="InterPro" id="IPR056513">
    <property type="entry name" value="INO80F"/>
</dbReference>
<evidence type="ECO:0000256" key="2">
    <source>
        <dbReference type="ARBA" id="ARBA00023125"/>
    </source>
</evidence>
<dbReference type="GeneID" id="30149219"/>
<dbReference type="AlphaFoldDB" id="A0A1E3QY65"/>
<comment type="subcellular location">
    <subcellularLocation>
        <location evidence="1">Nucleus</location>
    </subcellularLocation>
</comment>
<evidence type="ECO:0000259" key="5">
    <source>
        <dbReference type="PROSITE" id="PS50118"/>
    </source>
</evidence>
<keyword evidence="7" id="KW-1185">Reference proteome</keyword>
<feature type="non-terminal residue" evidence="6">
    <location>
        <position position="1"/>
    </location>
</feature>
<evidence type="ECO:0000313" key="7">
    <source>
        <dbReference type="Proteomes" id="UP000094336"/>
    </source>
</evidence>
<dbReference type="PROSITE" id="PS50118">
    <property type="entry name" value="HMG_BOX_2"/>
    <property type="match status" value="1"/>
</dbReference>
<dbReference type="SUPFAM" id="SSF47095">
    <property type="entry name" value="HMG-box"/>
    <property type="match status" value="1"/>
</dbReference>
<dbReference type="STRING" id="984486.A0A1E3QY65"/>
<evidence type="ECO:0000256" key="3">
    <source>
        <dbReference type="ARBA" id="ARBA00023242"/>
    </source>
</evidence>
<evidence type="ECO:0000256" key="1">
    <source>
        <dbReference type="ARBA" id="ARBA00004123"/>
    </source>
</evidence>
<dbReference type="InterPro" id="IPR036910">
    <property type="entry name" value="HMG_box_dom_sf"/>
</dbReference>
<dbReference type="InterPro" id="IPR050342">
    <property type="entry name" value="HMGB"/>
</dbReference>
<protein>
    <recommendedName>
        <fullName evidence="5">HMG box domain-containing protein</fullName>
    </recommendedName>
</protein>
<reference evidence="7" key="1">
    <citation type="submission" date="2016-05" db="EMBL/GenBank/DDBJ databases">
        <title>Comparative genomics of biotechnologically important yeasts.</title>
        <authorList>
            <consortium name="DOE Joint Genome Institute"/>
            <person name="Riley R."/>
            <person name="Haridas S."/>
            <person name="Wolfe K.H."/>
            <person name="Lopes M.R."/>
            <person name="Hittinger C.T."/>
            <person name="Goker M."/>
            <person name="Salamov A."/>
            <person name="Wisecaver J."/>
            <person name="Long T.M."/>
            <person name="Aerts A.L."/>
            <person name="Barry K."/>
            <person name="Choi C."/>
            <person name="Clum A."/>
            <person name="Coughlan A.Y."/>
            <person name="Deshpande S."/>
            <person name="Douglass A.P."/>
            <person name="Hanson S.J."/>
            <person name="Klenk H.-P."/>
            <person name="Labutti K."/>
            <person name="Lapidus A."/>
            <person name="Lindquist E."/>
            <person name="Lipzen A."/>
            <person name="Meier-Kolthoff J.P."/>
            <person name="Ohm R.A."/>
            <person name="Otillar R.P."/>
            <person name="Pangilinan J."/>
            <person name="Peng Y."/>
            <person name="Rokas A."/>
            <person name="Rosa C.A."/>
            <person name="Scheuner C."/>
            <person name="Sibirny A.A."/>
            <person name="Slot J.C."/>
            <person name="Stielow J.B."/>
            <person name="Sun H."/>
            <person name="Kurtzman C.P."/>
            <person name="Blackwell M."/>
            <person name="Grigoriev I.V."/>
            <person name="Jeffries T.W."/>
        </authorList>
    </citation>
    <scope>NUCLEOTIDE SEQUENCE [LARGE SCALE GENOMIC DNA]</scope>
    <source>
        <strain evidence="7">NRRL Y-12698</strain>
    </source>
</reference>
<sequence length="144" mass="16846">ELKNRIMEIEENNEIATIALARTKSSIKRLRLEYSVLTEKLEQNVILDEIDSEFNVASIYDANTINGAKYRDPSIPKRPTNPYLQFCEVEKDNTKKTISNFADLSKELAKKWKALTKEESKPYYNLYEEDKARYHRDMVAYSAK</sequence>
<dbReference type="SMART" id="SM00398">
    <property type="entry name" value="HMG"/>
    <property type="match status" value="1"/>
</dbReference>
<dbReference type="Pfam" id="PF00505">
    <property type="entry name" value="HMG_box"/>
    <property type="match status" value="1"/>
</dbReference>
<keyword evidence="3 4" id="KW-0539">Nucleus</keyword>
<gene>
    <name evidence="6" type="ORF">BABINDRAFT_25800</name>
</gene>
<feature type="domain" description="HMG box" evidence="5">
    <location>
        <begin position="76"/>
        <end position="142"/>
    </location>
</feature>
<name>A0A1E3QY65_9ASCO</name>
<evidence type="ECO:0000256" key="4">
    <source>
        <dbReference type="PROSITE-ProRule" id="PRU00267"/>
    </source>
</evidence>
<evidence type="ECO:0000313" key="6">
    <source>
        <dbReference type="EMBL" id="ODQ82052.1"/>
    </source>
</evidence>
<organism evidence="6 7">
    <name type="scientific">Babjeviella inositovora NRRL Y-12698</name>
    <dbReference type="NCBI Taxonomy" id="984486"/>
    <lineage>
        <taxon>Eukaryota</taxon>
        <taxon>Fungi</taxon>
        <taxon>Dikarya</taxon>
        <taxon>Ascomycota</taxon>
        <taxon>Saccharomycotina</taxon>
        <taxon>Pichiomycetes</taxon>
        <taxon>Serinales incertae sedis</taxon>
        <taxon>Babjeviella</taxon>
    </lineage>
</organism>
<dbReference type="GO" id="GO:0003677">
    <property type="term" value="F:DNA binding"/>
    <property type="evidence" value="ECO:0007669"/>
    <property type="project" value="UniProtKB-UniRule"/>
</dbReference>
<accession>A0A1E3QY65</accession>
<dbReference type="PANTHER" id="PTHR48112:SF13">
    <property type="entry name" value="NON-HISTONE PROTEIN 10"/>
    <property type="match status" value="1"/>
</dbReference>
<feature type="DNA-binding region" description="HMG box" evidence="4">
    <location>
        <begin position="76"/>
        <end position="142"/>
    </location>
</feature>
<dbReference type="RefSeq" id="XP_018987380.1">
    <property type="nucleotide sequence ID" value="XM_019131366.1"/>
</dbReference>
<dbReference type="Pfam" id="PF24245">
    <property type="entry name" value="INO80F"/>
    <property type="match status" value="1"/>
</dbReference>
<keyword evidence="2 4" id="KW-0238">DNA-binding</keyword>
<dbReference type="Gene3D" id="1.10.30.10">
    <property type="entry name" value="High mobility group box domain"/>
    <property type="match status" value="1"/>
</dbReference>
<dbReference type="InterPro" id="IPR009071">
    <property type="entry name" value="HMG_box_dom"/>
</dbReference>
<dbReference type="Proteomes" id="UP000094336">
    <property type="component" value="Unassembled WGS sequence"/>
</dbReference>
<dbReference type="OrthoDB" id="10070927at2759"/>
<feature type="non-terminal residue" evidence="6">
    <location>
        <position position="144"/>
    </location>
</feature>
<dbReference type="EMBL" id="KV454427">
    <property type="protein sequence ID" value="ODQ82052.1"/>
    <property type="molecule type" value="Genomic_DNA"/>
</dbReference>